<dbReference type="AlphaFoldDB" id="A0A437PMS3"/>
<evidence type="ECO:0000313" key="1">
    <source>
        <dbReference type="EMBL" id="RVU23572.1"/>
    </source>
</evidence>
<organism evidence="1 2">
    <name type="scientific">Sandaracinomonas limnophila</name>
    <dbReference type="NCBI Taxonomy" id="1862386"/>
    <lineage>
        <taxon>Bacteria</taxon>
        <taxon>Pseudomonadati</taxon>
        <taxon>Bacteroidota</taxon>
        <taxon>Cytophagia</taxon>
        <taxon>Cytophagales</taxon>
        <taxon>Flectobacillaceae</taxon>
        <taxon>Sandaracinomonas</taxon>
    </lineage>
</organism>
<name>A0A437PMS3_9BACT</name>
<keyword evidence="2" id="KW-1185">Reference proteome</keyword>
<evidence type="ECO:0000313" key="2">
    <source>
        <dbReference type="Proteomes" id="UP000282832"/>
    </source>
</evidence>
<protein>
    <submittedName>
        <fullName evidence="1">Uncharacterized protein</fullName>
    </submittedName>
</protein>
<gene>
    <name evidence="1" type="ORF">EOJ36_10875</name>
</gene>
<reference evidence="1 2" key="1">
    <citation type="submission" date="2019-01" db="EMBL/GenBank/DDBJ databases">
        <authorList>
            <person name="Chen W.-M."/>
        </authorList>
    </citation>
    <scope>NUCLEOTIDE SEQUENCE [LARGE SCALE GENOMIC DNA]</scope>
    <source>
        <strain evidence="1 2">FSY-15</strain>
    </source>
</reference>
<proteinExistence type="predicted"/>
<dbReference type="EMBL" id="SACY01000005">
    <property type="protein sequence ID" value="RVU23572.1"/>
    <property type="molecule type" value="Genomic_DNA"/>
</dbReference>
<comment type="caution">
    <text evidence="1">The sequence shown here is derived from an EMBL/GenBank/DDBJ whole genome shotgun (WGS) entry which is preliminary data.</text>
</comment>
<sequence length="259" mass="30721">MEVHHPHHIPKKLKEYLTEFIMLFAAVTLGFVAENLREHQIENQRAKEFLELFRTEVVRNEKTIDSLMNAGLKPLQVNERLSFKLLTHQKISSIEIADSIDMFLFRFSNDKRIFELMKNSGSLRLIRDKQLVEDITSYEIEADMAEMRAFDQETSQWKELYHFIVENFPGEMTLRMFRNKIYSGIMKINPENPQLFEKYTPEIDSKIIQTVLDDKVKEKLGNYLGQKVTLEKLSFLNYLRVKKKTKPLLEKIDHYLESN</sequence>
<dbReference type="OrthoDB" id="1454369at2"/>
<dbReference type="RefSeq" id="WP_127805267.1">
    <property type="nucleotide sequence ID" value="NZ_SACY01000005.1"/>
</dbReference>
<dbReference type="Proteomes" id="UP000282832">
    <property type="component" value="Unassembled WGS sequence"/>
</dbReference>
<accession>A0A437PMS3</accession>